<sequence>MKKLIQNLFTEPTVQNFAELHKNKNIVIPVPHTREFTPAGIRYYQWFPGYRLFTPANAGCAGMTNRGVVQDSTWVMLKWCNLSIHR</sequence>
<dbReference type="EMBL" id="LNQE01000899">
    <property type="protein sequence ID" value="KUG23563.1"/>
    <property type="molecule type" value="Genomic_DNA"/>
</dbReference>
<gene>
    <name evidence="1" type="ORF">ASZ90_006669</name>
</gene>
<organism evidence="1">
    <name type="scientific">hydrocarbon metagenome</name>
    <dbReference type="NCBI Taxonomy" id="938273"/>
    <lineage>
        <taxon>unclassified sequences</taxon>
        <taxon>metagenomes</taxon>
        <taxon>ecological metagenomes</taxon>
    </lineage>
</organism>
<accession>A0A0W8FRN8</accession>
<proteinExistence type="predicted"/>
<dbReference type="AlphaFoldDB" id="A0A0W8FRN8"/>
<comment type="caution">
    <text evidence="1">The sequence shown here is derived from an EMBL/GenBank/DDBJ whole genome shotgun (WGS) entry which is preliminary data.</text>
</comment>
<reference evidence="1" key="1">
    <citation type="journal article" date="2015" name="Proc. Natl. Acad. Sci. U.S.A.">
        <title>Networks of energetic and metabolic interactions define dynamics in microbial communities.</title>
        <authorList>
            <person name="Embree M."/>
            <person name="Liu J.K."/>
            <person name="Al-Bassam M.M."/>
            <person name="Zengler K."/>
        </authorList>
    </citation>
    <scope>NUCLEOTIDE SEQUENCE</scope>
</reference>
<protein>
    <submittedName>
        <fullName evidence="1">Uncharacterized protein</fullName>
    </submittedName>
</protein>
<name>A0A0W8FRN8_9ZZZZ</name>
<evidence type="ECO:0000313" key="1">
    <source>
        <dbReference type="EMBL" id="KUG23563.1"/>
    </source>
</evidence>